<dbReference type="SUPFAM" id="SSF52317">
    <property type="entry name" value="Class I glutamine amidotransferase-like"/>
    <property type="match status" value="1"/>
</dbReference>
<dbReference type="EMBL" id="JAUQUB010000001">
    <property type="protein sequence ID" value="MDO7882259.1"/>
    <property type="molecule type" value="Genomic_DNA"/>
</dbReference>
<dbReference type="PANTHER" id="PTHR20842">
    <property type="entry name" value="PROTEASE S51 ALPHA-ASPARTYL DIPEPTIDASE"/>
    <property type="match status" value="1"/>
</dbReference>
<comment type="similarity">
    <text evidence="1">Belongs to the peptidase S51 family.</text>
</comment>
<dbReference type="Proteomes" id="UP001241072">
    <property type="component" value="Unassembled WGS sequence"/>
</dbReference>
<evidence type="ECO:0000256" key="2">
    <source>
        <dbReference type="ARBA" id="ARBA00022670"/>
    </source>
</evidence>
<dbReference type="InterPro" id="IPR029062">
    <property type="entry name" value="Class_I_gatase-like"/>
</dbReference>
<evidence type="ECO:0000313" key="5">
    <source>
        <dbReference type="EMBL" id="MDO7882259.1"/>
    </source>
</evidence>
<reference evidence="5 6" key="1">
    <citation type="submission" date="2023-07" db="EMBL/GenBank/DDBJ databases">
        <title>Protaetiibacter sp. nov WY-16 isolated from soil.</title>
        <authorList>
            <person name="Liu B."/>
            <person name="Wan Y."/>
        </authorList>
    </citation>
    <scope>NUCLEOTIDE SEQUENCE [LARGE SCALE GENOMIC DNA]</scope>
    <source>
        <strain evidence="5 6">WY-16</strain>
    </source>
</reference>
<keyword evidence="3" id="KW-0378">Hydrolase</keyword>
<organism evidence="5 6">
    <name type="scientific">Antiquaquibacter soli</name>
    <dbReference type="NCBI Taxonomy" id="3064523"/>
    <lineage>
        <taxon>Bacteria</taxon>
        <taxon>Bacillati</taxon>
        <taxon>Actinomycetota</taxon>
        <taxon>Actinomycetes</taxon>
        <taxon>Micrococcales</taxon>
        <taxon>Microbacteriaceae</taxon>
        <taxon>Antiquaquibacter</taxon>
    </lineage>
</organism>
<dbReference type="PANTHER" id="PTHR20842:SF0">
    <property type="entry name" value="ALPHA-ASPARTYL DIPEPTIDASE"/>
    <property type="match status" value="1"/>
</dbReference>
<gene>
    <name evidence="5" type="ORF">Q5716_08485</name>
</gene>
<evidence type="ECO:0000256" key="1">
    <source>
        <dbReference type="ARBA" id="ARBA00006534"/>
    </source>
</evidence>
<dbReference type="RefSeq" id="WP_305002638.1">
    <property type="nucleotide sequence ID" value="NZ_JAUQUB010000001.1"/>
</dbReference>
<keyword evidence="2" id="KW-0645">Protease</keyword>
<evidence type="ECO:0000256" key="3">
    <source>
        <dbReference type="ARBA" id="ARBA00022801"/>
    </source>
</evidence>
<comment type="caution">
    <text evidence="5">The sequence shown here is derived from an EMBL/GenBank/DDBJ whole genome shotgun (WGS) entry which is preliminary data.</text>
</comment>
<protein>
    <submittedName>
        <fullName evidence="5">Type 1 glutamine amidotransferase-like domain-containing protein</fullName>
    </submittedName>
</protein>
<keyword evidence="6" id="KW-1185">Reference proteome</keyword>
<proteinExistence type="inferred from homology"/>
<evidence type="ECO:0000313" key="6">
    <source>
        <dbReference type="Proteomes" id="UP001241072"/>
    </source>
</evidence>
<sequence length="212" mass="22347">MKLYLSSYGLGNAGHELAALAGSRTRTALVMNALDGYGDRLTRQIAENVEALAAIGLHASEVDLRDYFGRAGDLERDLAEFGVVWAVGGNSFVLRRAMRESGFDGAIAERVRAGDLVYGGFSAGAVVATSTLRGIESVDPPDDVPPGYPREVVWEGLGFVETALAPHYRSPHPESAAVEAMVAEFTSRGVPVLALRDGDALLVDGASSRVVG</sequence>
<dbReference type="Gene3D" id="3.40.50.880">
    <property type="match status" value="1"/>
</dbReference>
<keyword evidence="4" id="KW-0720">Serine protease</keyword>
<dbReference type="InterPro" id="IPR005320">
    <property type="entry name" value="Peptidase_S51"/>
</dbReference>
<dbReference type="Pfam" id="PF03575">
    <property type="entry name" value="Peptidase_S51"/>
    <property type="match status" value="1"/>
</dbReference>
<name>A0ABT9BMK1_9MICO</name>
<evidence type="ECO:0000256" key="4">
    <source>
        <dbReference type="ARBA" id="ARBA00022825"/>
    </source>
</evidence>
<accession>A0ABT9BMK1</accession>